<evidence type="ECO:0000313" key="1">
    <source>
        <dbReference type="EMBL" id="PIO72012.1"/>
    </source>
</evidence>
<dbReference type="AlphaFoldDB" id="A0A2G9UQM6"/>
<dbReference type="Proteomes" id="UP000230423">
    <property type="component" value="Unassembled WGS sequence"/>
</dbReference>
<name>A0A2G9UQM6_TELCI</name>
<reference evidence="1 2" key="1">
    <citation type="submission" date="2015-09" db="EMBL/GenBank/DDBJ databases">
        <title>Draft genome of the parasitic nematode Teladorsagia circumcincta isolate WARC Sus (inbred).</title>
        <authorList>
            <person name="Mitreva M."/>
        </authorList>
    </citation>
    <scope>NUCLEOTIDE SEQUENCE [LARGE SCALE GENOMIC DNA]</scope>
    <source>
        <strain evidence="1 2">S</strain>
    </source>
</reference>
<keyword evidence="2" id="KW-1185">Reference proteome</keyword>
<dbReference type="EMBL" id="KZ345793">
    <property type="protein sequence ID" value="PIO72012.1"/>
    <property type="molecule type" value="Genomic_DNA"/>
</dbReference>
<gene>
    <name evidence="1" type="ORF">TELCIR_06067</name>
</gene>
<protein>
    <submittedName>
        <fullName evidence="1">Uncharacterized protein</fullName>
    </submittedName>
</protein>
<proteinExistence type="predicted"/>
<evidence type="ECO:0000313" key="2">
    <source>
        <dbReference type="Proteomes" id="UP000230423"/>
    </source>
</evidence>
<accession>A0A2G9UQM6</accession>
<organism evidence="1 2">
    <name type="scientific">Teladorsagia circumcincta</name>
    <name type="common">Brown stomach worm</name>
    <name type="synonym">Ostertagia circumcincta</name>
    <dbReference type="NCBI Taxonomy" id="45464"/>
    <lineage>
        <taxon>Eukaryota</taxon>
        <taxon>Metazoa</taxon>
        <taxon>Ecdysozoa</taxon>
        <taxon>Nematoda</taxon>
        <taxon>Chromadorea</taxon>
        <taxon>Rhabditida</taxon>
        <taxon>Rhabditina</taxon>
        <taxon>Rhabditomorpha</taxon>
        <taxon>Strongyloidea</taxon>
        <taxon>Trichostrongylidae</taxon>
        <taxon>Teladorsagia</taxon>
    </lineage>
</organism>
<sequence>MAWESKSRSFFWRSDPNYRYRNCSNCYTLPTRYLTERKCYNDYCVENYALPSNCVTLGRNRVRCTKTDKLSSASEVPPARKFKYWSPSLFVSSGPVVSFARAHTISDVVLVPSTG</sequence>